<dbReference type="PANTHER" id="PTHR15938:SF0">
    <property type="entry name" value="HOMOLOGOUS-PAIRING PROTEIN 2 HOMOLOG"/>
    <property type="match status" value="1"/>
</dbReference>
<dbReference type="STRING" id="1288291.A0A059F4B4"/>
<dbReference type="PANTHER" id="PTHR15938">
    <property type="entry name" value="TBP-1 INTERACTING PROTEIN"/>
    <property type="match status" value="1"/>
</dbReference>
<feature type="region of interest" description="Disordered" evidence="7">
    <location>
        <begin position="50"/>
        <end position="130"/>
    </location>
</feature>
<accession>A0A059F4B4</accession>
<feature type="coiled-coil region" evidence="6">
    <location>
        <begin position="195"/>
        <end position="229"/>
    </location>
</feature>
<name>A0A059F4B4_9MICR</name>
<evidence type="ECO:0000256" key="3">
    <source>
        <dbReference type="ARBA" id="ARBA00023172"/>
    </source>
</evidence>
<evidence type="ECO:0000313" key="10">
    <source>
        <dbReference type="Proteomes" id="UP000030655"/>
    </source>
</evidence>
<sequence>MASNETQEFDEKENHYTSLHNSSQPEIPVLNKETVVLDDNVNTSDFISFCEENPQVVKKAPPPKKQVSKKTMPKKKKVVKDINILSEDDSDAKTSKSKTPPKKGSKKSAISEKNAKTTAKKPSKNNSGPTTKQEILEVIVSLNRPFSIQDLLITLKNSVTKTVLTKYLTDFTEKNQIINKTYGKTSIYCPKQEQEAISVEELENLDNEIEILQNENNQLKETFNEKSMLLGKITQYKDDKSLRNEIKETVQSITTLESRLTKIKSGGKIDEKEVNNLDMQSKKLNAQLKEIKVKFGTIVDALCDGLNCKKKELFDEVGIEL</sequence>
<keyword evidence="3" id="KW-0233">DNA recombination</keyword>
<keyword evidence="5" id="KW-0469">Meiosis</keyword>
<keyword evidence="4" id="KW-0539">Nucleus</keyword>
<evidence type="ECO:0000256" key="5">
    <source>
        <dbReference type="ARBA" id="ARBA00023254"/>
    </source>
</evidence>
<dbReference type="GO" id="GO:0010774">
    <property type="term" value="P:meiotic strand invasion involved in reciprocal meiotic recombination"/>
    <property type="evidence" value="ECO:0007669"/>
    <property type="project" value="TreeGrafter"/>
</dbReference>
<evidence type="ECO:0000256" key="6">
    <source>
        <dbReference type="SAM" id="Coils"/>
    </source>
</evidence>
<dbReference type="OrthoDB" id="272266at2759"/>
<evidence type="ECO:0000256" key="2">
    <source>
        <dbReference type="ARBA" id="ARBA00007922"/>
    </source>
</evidence>
<dbReference type="AlphaFoldDB" id="A0A059F4B4"/>
<dbReference type="EMBL" id="KK365136">
    <property type="protein sequence ID" value="KCZ81844.1"/>
    <property type="molecule type" value="Genomic_DNA"/>
</dbReference>
<evidence type="ECO:0000256" key="4">
    <source>
        <dbReference type="ARBA" id="ARBA00023242"/>
    </source>
</evidence>
<dbReference type="Gene3D" id="1.10.10.10">
    <property type="entry name" value="Winged helix-like DNA-binding domain superfamily/Winged helix DNA-binding domain"/>
    <property type="match status" value="1"/>
</dbReference>
<feature type="region of interest" description="Disordered" evidence="7">
    <location>
        <begin position="1"/>
        <end position="31"/>
    </location>
</feature>
<dbReference type="Pfam" id="PF07106">
    <property type="entry name" value="WHD_TBPIP"/>
    <property type="match status" value="1"/>
</dbReference>
<evidence type="ECO:0000256" key="7">
    <source>
        <dbReference type="SAM" id="MobiDB-lite"/>
    </source>
</evidence>
<dbReference type="GO" id="GO:0000709">
    <property type="term" value="P:meiotic joint molecule formation"/>
    <property type="evidence" value="ECO:0007669"/>
    <property type="project" value="TreeGrafter"/>
</dbReference>
<dbReference type="GO" id="GO:0000794">
    <property type="term" value="C:condensed nuclear chromosome"/>
    <property type="evidence" value="ECO:0007669"/>
    <property type="project" value="TreeGrafter"/>
</dbReference>
<gene>
    <name evidence="9" type="ORF">H312_00743</name>
</gene>
<dbReference type="GO" id="GO:0120230">
    <property type="term" value="F:recombinase activator activity"/>
    <property type="evidence" value="ECO:0007669"/>
    <property type="project" value="TreeGrafter"/>
</dbReference>
<dbReference type="GO" id="GO:0120231">
    <property type="term" value="C:DNA recombinase auxiliary factor complex"/>
    <property type="evidence" value="ECO:0007669"/>
    <property type="project" value="TreeGrafter"/>
</dbReference>
<dbReference type="HOGENOM" id="CLU_981940_0_0_1"/>
<reference evidence="10" key="1">
    <citation type="submission" date="2013-02" db="EMBL/GenBank/DDBJ databases">
        <authorList>
            <consortium name="The Broad Institute Genome Sequencing Platform"/>
            <person name="Cuomo C."/>
            <person name="Becnel J."/>
            <person name="Sanscrainte N."/>
            <person name="Walker B."/>
            <person name="Young S.K."/>
            <person name="Zeng Q."/>
            <person name="Gargeya S."/>
            <person name="Fitzgerald M."/>
            <person name="Haas B."/>
            <person name="Abouelleil A."/>
            <person name="Alvarado L."/>
            <person name="Arachchi H.M."/>
            <person name="Berlin A.M."/>
            <person name="Chapman S.B."/>
            <person name="Dewar J."/>
            <person name="Goldberg J."/>
            <person name="Griggs A."/>
            <person name="Gujja S."/>
            <person name="Hansen M."/>
            <person name="Howarth C."/>
            <person name="Imamovic A."/>
            <person name="Larimer J."/>
            <person name="McCowan C."/>
            <person name="Murphy C."/>
            <person name="Neiman D."/>
            <person name="Pearson M."/>
            <person name="Priest M."/>
            <person name="Roberts A."/>
            <person name="Saif S."/>
            <person name="Shea T."/>
            <person name="Sisk P."/>
            <person name="Sykes S."/>
            <person name="Wortman J."/>
            <person name="Nusbaum C."/>
            <person name="Birren B."/>
        </authorList>
    </citation>
    <scope>NUCLEOTIDE SEQUENCE [LARGE SCALE GENOMIC DNA]</scope>
    <source>
        <strain evidence="10">PRA339</strain>
    </source>
</reference>
<dbReference type="InterPro" id="IPR036388">
    <property type="entry name" value="WH-like_DNA-bd_sf"/>
</dbReference>
<keyword evidence="10" id="KW-1185">Reference proteome</keyword>
<dbReference type="GO" id="GO:0003690">
    <property type="term" value="F:double-stranded DNA binding"/>
    <property type="evidence" value="ECO:0007669"/>
    <property type="project" value="TreeGrafter"/>
</dbReference>
<comment type="subcellular location">
    <subcellularLocation>
        <location evidence="1">Nucleus</location>
    </subcellularLocation>
</comment>
<evidence type="ECO:0000259" key="8">
    <source>
        <dbReference type="Pfam" id="PF07106"/>
    </source>
</evidence>
<reference evidence="9 10" key="2">
    <citation type="submission" date="2014-03" db="EMBL/GenBank/DDBJ databases">
        <title>The Genome Sequence of Anncaliia algerae insect isolate PRA339.</title>
        <authorList>
            <consortium name="The Broad Institute Genome Sequencing Platform"/>
            <consortium name="The Broad Institute Genome Sequencing Center for Infectious Disease"/>
            <person name="Cuomo C."/>
            <person name="Becnel J."/>
            <person name="Sanscrainte N."/>
            <person name="Walker B."/>
            <person name="Young S.K."/>
            <person name="Zeng Q."/>
            <person name="Gargeya S."/>
            <person name="Fitzgerald M."/>
            <person name="Haas B."/>
            <person name="Abouelleil A."/>
            <person name="Alvarado L."/>
            <person name="Arachchi H.M."/>
            <person name="Berlin A.M."/>
            <person name="Chapman S.B."/>
            <person name="Dewar J."/>
            <person name="Goldberg J."/>
            <person name="Griggs A."/>
            <person name="Gujja S."/>
            <person name="Hansen M."/>
            <person name="Howarth C."/>
            <person name="Imamovic A."/>
            <person name="Larimer J."/>
            <person name="McCowan C."/>
            <person name="Murphy C."/>
            <person name="Neiman D."/>
            <person name="Pearson M."/>
            <person name="Priest M."/>
            <person name="Roberts A."/>
            <person name="Saif S."/>
            <person name="Shea T."/>
            <person name="Sisk P."/>
            <person name="Sykes S."/>
            <person name="Wortman J."/>
            <person name="Nusbaum C."/>
            <person name="Birren B."/>
        </authorList>
    </citation>
    <scope>NUCLEOTIDE SEQUENCE [LARGE SCALE GENOMIC DNA]</scope>
    <source>
        <strain evidence="9 10">PRA339</strain>
    </source>
</reference>
<evidence type="ECO:0000256" key="1">
    <source>
        <dbReference type="ARBA" id="ARBA00004123"/>
    </source>
</evidence>
<dbReference type="InterPro" id="IPR010776">
    <property type="entry name" value="Hop2_WH_dom"/>
</dbReference>
<dbReference type="GO" id="GO:0007129">
    <property type="term" value="P:homologous chromosome pairing at meiosis"/>
    <property type="evidence" value="ECO:0007669"/>
    <property type="project" value="TreeGrafter"/>
</dbReference>
<feature type="compositionally biased region" description="Basic residues" evidence="7">
    <location>
        <begin position="66"/>
        <end position="78"/>
    </location>
</feature>
<proteinExistence type="inferred from homology"/>
<dbReference type="VEuPathDB" id="MicrosporidiaDB:H312_00743"/>
<protein>
    <recommendedName>
        <fullName evidence="8">Homologous-pairing protein 2 winged helix domain-containing protein</fullName>
    </recommendedName>
</protein>
<feature type="domain" description="Homologous-pairing protein 2 winged helix" evidence="8">
    <location>
        <begin position="132"/>
        <end position="189"/>
    </location>
</feature>
<organism evidence="9 10">
    <name type="scientific">Anncaliia algerae PRA339</name>
    <dbReference type="NCBI Taxonomy" id="1288291"/>
    <lineage>
        <taxon>Eukaryota</taxon>
        <taxon>Fungi</taxon>
        <taxon>Fungi incertae sedis</taxon>
        <taxon>Microsporidia</taxon>
        <taxon>Tubulinosematoidea</taxon>
        <taxon>Tubulinosematidae</taxon>
        <taxon>Anncaliia</taxon>
    </lineage>
</organism>
<feature type="compositionally biased region" description="Basic residues" evidence="7">
    <location>
        <begin position="95"/>
        <end position="106"/>
    </location>
</feature>
<keyword evidence="6" id="KW-0175">Coiled coil</keyword>
<feature type="compositionally biased region" description="Polar residues" evidence="7">
    <location>
        <begin position="16"/>
        <end position="25"/>
    </location>
</feature>
<dbReference type="Proteomes" id="UP000030655">
    <property type="component" value="Unassembled WGS sequence"/>
</dbReference>
<evidence type="ECO:0000313" key="9">
    <source>
        <dbReference type="EMBL" id="KCZ81844.1"/>
    </source>
</evidence>
<comment type="similarity">
    <text evidence="2">Belongs to the HOP2 family.</text>
</comment>